<feature type="chain" id="PRO_5043429609" evidence="1">
    <location>
        <begin position="17"/>
        <end position="524"/>
    </location>
</feature>
<accession>A0AAV9YDC6</accession>
<evidence type="ECO:0000256" key="1">
    <source>
        <dbReference type="SAM" id="SignalP"/>
    </source>
</evidence>
<reference evidence="2 3" key="1">
    <citation type="submission" date="2023-10" db="EMBL/GenBank/DDBJ databases">
        <title>Comparative genomics analysis reveals potential genetic determinants of host preference in Cryptosporidium xiaoi.</title>
        <authorList>
            <person name="Xiao L."/>
            <person name="Li J."/>
        </authorList>
    </citation>
    <scope>NUCLEOTIDE SEQUENCE [LARGE SCALE GENOMIC DNA]</scope>
    <source>
        <strain evidence="2 3">52996</strain>
    </source>
</reference>
<evidence type="ECO:0000313" key="2">
    <source>
        <dbReference type="EMBL" id="KAK6591121.1"/>
    </source>
</evidence>
<sequence length="524" mass="59026">MSRALFLYWTFELIGAHDTVSTRICSTICTNGRVFNPFSPPAEPTCSSYISCSKCDFSATVKNADPSTVCLNVFSSDFSNYGEEQVTLFHGKSHLLIPHSSTYSRLSKEENVKDLNESKKKHGLFTLLLDWEKIEGVDASQCENGISEVEWTLYNTGVYRNWDITAIIETKPEATFPFCFENVEVPLDTTRSNFIGRKIPTNLKRLGHRIKGRPTAVRITKIIAVNQPEMKLNPTKVLSLLLNKYISFRIMINGVSVKQIYPNSFNEKDESEDENEIVNDLETSTKEASARSFDESIDNGSMRKHIRNGFIRVKNGLTKFAEKAHDEIRGKGYTEPLILDSLLSLGFYSCFRVICNKRKSPNYLNPLKLKSKIPLSIKTAREVHNTALKEYFPLISPGHSVPLPINNSEYWSKVKEGDKSERNNKKVVTYSNNMKILESNATNSGNETIPISKSVENNSNGIIWQKENEKVPNLNIESSKKETSEIASGFLDILALIAITNSEVLENEFIIDGILKSDSLGETE</sequence>
<dbReference type="EMBL" id="JAWDEY010000002">
    <property type="protein sequence ID" value="KAK6591121.1"/>
    <property type="molecule type" value="Genomic_DNA"/>
</dbReference>
<organism evidence="2 3">
    <name type="scientific">Cryptosporidium xiaoi</name>
    <dbReference type="NCBI Taxonomy" id="659607"/>
    <lineage>
        <taxon>Eukaryota</taxon>
        <taxon>Sar</taxon>
        <taxon>Alveolata</taxon>
        <taxon>Apicomplexa</taxon>
        <taxon>Conoidasida</taxon>
        <taxon>Coccidia</taxon>
        <taxon>Eucoccidiorida</taxon>
        <taxon>Eimeriorina</taxon>
        <taxon>Cryptosporidiidae</taxon>
        <taxon>Cryptosporidium</taxon>
    </lineage>
</organism>
<keyword evidence="1" id="KW-0732">Signal</keyword>
<dbReference type="AlphaFoldDB" id="A0AAV9YDC6"/>
<keyword evidence="3" id="KW-1185">Reference proteome</keyword>
<comment type="caution">
    <text evidence="2">The sequence shown here is derived from an EMBL/GenBank/DDBJ whole genome shotgun (WGS) entry which is preliminary data.</text>
</comment>
<dbReference type="Proteomes" id="UP001311799">
    <property type="component" value="Unassembled WGS sequence"/>
</dbReference>
<name>A0AAV9YDC6_9CRYT</name>
<protein>
    <submittedName>
        <fullName evidence="2">Uncharacterized protein</fullName>
    </submittedName>
</protein>
<feature type="signal peptide" evidence="1">
    <location>
        <begin position="1"/>
        <end position="16"/>
    </location>
</feature>
<evidence type="ECO:0000313" key="3">
    <source>
        <dbReference type="Proteomes" id="UP001311799"/>
    </source>
</evidence>
<gene>
    <name evidence="2" type="ORF">RS030_111731</name>
</gene>
<proteinExistence type="predicted"/>